<protein>
    <submittedName>
        <fullName evidence="2">Transcriptional regulator</fullName>
    </submittedName>
</protein>
<dbReference type="AlphaFoldDB" id="A0ABD5P2Y6"/>
<dbReference type="EMBL" id="JBHSDJ010000123">
    <property type="protein sequence ID" value="MFC4248490.1"/>
    <property type="molecule type" value="Genomic_DNA"/>
</dbReference>
<accession>A0ABD5P2Y6</accession>
<dbReference type="Proteomes" id="UP001595821">
    <property type="component" value="Unassembled WGS sequence"/>
</dbReference>
<reference evidence="2 3" key="1">
    <citation type="journal article" date="2014" name="Int. J. Syst. Evol. Microbiol.">
        <title>Complete genome sequence of Corynebacterium casei LMG S-19264T (=DSM 44701T), isolated from a smear-ripened cheese.</title>
        <authorList>
            <consortium name="US DOE Joint Genome Institute (JGI-PGF)"/>
            <person name="Walter F."/>
            <person name="Albersmeier A."/>
            <person name="Kalinowski J."/>
            <person name="Ruckert C."/>
        </authorList>
    </citation>
    <scope>NUCLEOTIDE SEQUENCE [LARGE SCALE GENOMIC DNA]</scope>
    <source>
        <strain evidence="2 3">IBRC-M 10912</strain>
    </source>
</reference>
<evidence type="ECO:0000259" key="1">
    <source>
        <dbReference type="Pfam" id="PF24035"/>
    </source>
</evidence>
<dbReference type="GeneID" id="71855645"/>
<sequence>MTTLNRSNREITFDDALEALRACVRRRLLVNLMESNPRRESAQFEELSFEGDAKYFETQLRHVHLPKLAEMGFVEWDRESGRIVKGPAFDEIRPLLEVLTRHEDELPDGYL</sequence>
<evidence type="ECO:0000313" key="3">
    <source>
        <dbReference type="Proteomes" id="UP001595821"/>
    </source>
</evidence>
<comment type="caution">
    <text evidence="2">The sequence shown here is derived from an EMBL/GenBank/DDBJ whole genome shotgun (WGS) entry which is preliminary data.</text>
</comment>
<gene>
    <name evidence="2" type="ORF">ACFOZ7_16395</name>
</gene>
<name>A0ABD5P2Y6_9EURY</name>
<evidence type="ECO:0000313" key="2">
    <source>
        <dbReference type="EMBL" id="MFC4248490.1"/>
    </source>
</evidence>
<dbReference type="Pfam" id="PF24035">
    <property type="entry name" value="DUF7344"/>
    <property type="match status" value="1"/>
</dbReference>
<organism evidence="2 3">
    <name type="scientific">Natribaculum luteum</name>
    <dbReference type="NCBI Taxonomy" id="1586232"/>
    <lineage>
        <taxon>Archaea</taxon>
        <taxon>Methanobacteriati</taxon>
        <taxon>Methanobacteriota</taxon>
        <taxon>Stenosarchaea group</taxon>
        <taxon>Halobacteria</taxon>
        <taxon>Halobacteriales</taxon>
        <taxon>Natrialbaceae</taxon>
        <taxon>Natribaculum</taxon>
    </lineage>
</organism>
<dbReference type="RefSeq" id="WP_246970395.1">
    <property type="nucleotide sequence ID" value="NZ_CP095397.1"/>
</dbReference>
<feature type="domain" description="DUF7344" evidence="1">
    <location>
        <begin position="54"/>
        <end position="83"/>
    </location>
</feature>
<dbReference type="InterPro" id="IPR055768">
    <property type="entry name" value="DUF7344"/>
</dbReference>
<proteinExistence type="predicted"/>